<dbReference type="GO" id="GO:0008299">
    <property type="term" value="P:isoprenoid biosynthetic process"/>
    <property type="evidence" value="ECO:0007669"/>
    <property type="project" value="InterPro"/>
</dbReference>
<keyword evidence="8" id="KW-1185">Reference proteome</keyword>
<dbReference type="InterPro" id="IPR033749">
    <property type="entry name" value="Polyprenyl_synt_CS"/>
</dbReference>
<dbReference type="Gene3D" id="1.10.600.10">
    <property type="entry name" value="Farnesyl Diphosphate Synthase"/>
    <property type="match status" value="1"/>
</dbReference>
<evidence type="ECO:0000256" key="1">
    <source>
        <dbReference type="ARBA" id="ARBA00001946"/>
    </source>
</evidence>
<sequence>MTAVLTRFISEQDAAAIESRLAGHWARRIGAAAAFGADYEGLWSGIARSATGGKLLRPALVLGVHEQLGGGFGDAAVEVAVAFELLHTGFLVHDDVIDRDLVRRGRRNILGERVDQALAAGIGGADAERWAQASAILAGDLLIHDAQGFVARVAVPEPIRIALLELLDEAVFASAAGELADVALSAGTATPGLHAVLDMTTWKTAPYSFSAPLRAGAILASAPAQTEAVLARFGSLVGRAFQLRDDLLGVFGDEAVTGKSTIGDIREGKVTAMIAYARETQSRAELRGLLGGDASTGDVARLRSLLVECGAVDYVEGLIAHAVAESLAVLDAAPLPDALRTELARLSHQATERVA</sequence>
<dbReference type="InterPro" id="IPR008949">
    <property type="entry name" value="Isoprenoid_synthase_dom_sf"/>
</dbReference>
<dbReference type="GO" id="GO:0004659">
    <property type="term" value="F:prenyltransferase activity"/>
    <property type="evidence" value="ECO:0007669"/>
    <property type="project" value="InterPro"/>
</dbReference>
<comment type="caution">
    <text evidence="7">The sequence shown here is derived from an EMBL/GenBank/DDBJ whole genome shotgun (WGS) entry which is preliminary data.</text>
</comment>
<keyword evidence="4" id="KW-0479">Metal-binding</keyword>
<dbReference type="EMBL" id="SHLC01000001">
    <property type="protein sequence ID" value="RZU66899.1"/>
    <property type="molecule type" value="Genomic_DNA"/>
</dbReference>
<evidence type="ECO:0000256" key="2">
    <source>
        <dbReference type="ARBA" id="ARBA00006706"/>
    </source>
</evidence>
<dbReference type="RefSeq" id="WP_130507029.1">
    <property type="nucleotide sequence ID" value="NZ_SHLC01000001.1"/>
</dbReference>
<keyword evidence="3 6" id="KW-0808">Transferase</keyword>
<dbReference type="CDD" id="cd00685">
    <property type="entry name" value="Trans_IPPS_HT"/>
    <property type="match status" value="1"/>
</dbReference>
<gene>
    <name evidence="7" type="ORF">EV379_3269</name>
</gene>
<evidence type="ECO:0000256" key="5">
    <source>
        <dbReference type="ARBA" id="ARBA00022842"/>
    </source>
</evidence>
<dbReference type="SFLD" id="SFLDS00005">
    <property type="entry name" value="Isoprenoid_Synthase_Type_I"/>
    <property type="match status" value="1"/>
</dbReference>
<reference evidence="7 8" key="1">
    <citation type="submission" date="2019-02" db="EMBL/GenBank/DDBJ databases">
        <title>Sequencing the genomes of 1000 actinobacteria strains.</title>
        <authorList>
            <person name="Klenk H.-P."/>
        </authorList>
    </citation>
    <scope>NUCLEOTIDE SEQUENCE [LARGE SCALE GENOMIC DNA]</scope>
    <source>
        <strain evidence="7 8">DSM 18319</strain>
    </source>
</reference>
<dbReference type="OrthoDB" id="4497239at2"/>
<evidence type="ECO:0000313" key="8">
    <source>
        <dbReference type="Proteomes" id="UP000291483"/>
    </source>
</evidence>
<comment type="cofactor">
    <cofactor evidence="1">
        <name>Mg(2+)</name>
        <dbReference type="ChEBI" id="CHEBI:18420"/>
    </cofactor>
</comment>
<dbReference type="PROSITE" id="PS00723">
    <property type="entry name" value="POLYPRENYL_SYNTHASE_1"/>
    <property type="match status" value="1"/>
</dbReference>
<evidence type="ECO:0000256" key="6">
    <source>
        <dbReference type="RuleBase" id="RU004466"/>
    </source>
</evidence>
<evidence type="ECO:0000256" key="4">
    <source>
        <dbReference type="ARBA" id="ARBA00022723"/>
    </source>
</evidence>
<proteinExistence type="inferred from homology"/>
<dbReference type="GO" id="GO:0046872">
    <property type="term" value="F:metal ion binding"/>
    <property type="evidence" value="ECO:0007669"/>
    <property type="project" value="UniProtKB-KW"/>
</dbReference>
<evidence type="ECO:0000256" key="3">
    <source>
        <dbReference type="ARBA" id="ARBA00022679"/>
    </source>
</evidence>
<dbReference type="AlphaFoldDB" id="A0A4Q8ASB4"/>
<dbReference type="PANTHER" id="PTHR12001">
    <property type="entry name" value="GERANYLGERANYL PYROPHOSPHATE SYNTHASE"/>
    <property type="match status" value="1"/>
</dbReference>
<evidence type="ECO:0000313" key="7">
    <source>
        <dbReference type="EMBL" id="RZU66899.1"/>
    </source>
</evidence>
<dbReference type="PROSITE" id="PS00444">
    <property type="entry name" value="POLYPRENYL_SYNTHASE_2"/>
    <property type="match status" value="1"/>
</dbReference>
<dbReference type="Pfam" id="PF00348">
    <property type="entry name" value="polyprenyl_synt"/>
    <property type="match status" value="1"/>
</dbReference>
<protein>
    <submittedName>
        <fullName evidence="7">Geranylgeranyl diphosphate synthase type II</fullName>
    </submittedName>
</protein>
<accession>A0A4Q8ASB4</accession>
<dbReference type="InterPro" id="IPR000092">
    <property type="entry name" value="Polyprenyl_synt"/>
</dbReference>
<comment type="similarity">
    <text evidence="2 6">Belongs to the FPP/GGPP synthase family.</text>
</comment>
<dbReference type="PANTHER" id="PTHR12001:SF85">
    <property type="entry name" value="SHORT CHAIN ISOPRENYL DIPHOSPHATE SYNTHASE"/>
    <property type="match status" value="1"/>
</dbReference>
<dbReference type="SUPFAM" id="SSF48576">
    <property type="entry name" value="Terpenoid synthases"/>
    <property type="match status" value="1"/>
</dbReference>
<dbReference type="Proteomes" id="UP000291483">
    <property type="component" value="Unassembled WGS sequence"/>
</dbReference>
<keyword evidence="5" id="KW-0460">Magnesium</keyword>
<organism evidence="7 8">
    <name type="scientific">Microterricola gilva</name>
    <dbReference type="NCBI Taxonomy" id="393267"/>
    <lineage>
        <taxon>Bacteria</taxon>
        <taxon>Bacillati</taxon>
        <taxon>Actinomycetota</taxon>
        <taxon>Actinomycetes</taxon>
        <taxon>Micrococcales</taxon>
        <taxon>Microbacteriaceae</taxon>
        <taxon>Microterricola</taxon>
    </lineage>
</organism>
<name>A0A4Q8ASB4_9MICO</name>